<evidence type="ECO:0000256" key="1">
    <source>
        <dbReference type="SAM" id="MobiDB-lite"/>
    </source>
</evidence>
<dbReference type="KEGG" id="hqi:H9L05_12505"/>
<keyword evidence="3" id="KW-1185">Reference proteome</keyword>
<proteinExistence type="predicted"/>
<evidence type="ECO:0000313" key="2">
    <source>
        <dbReference type="EMBL" id="QNP50963.1"/>
    </source>
</evidence>
<organism evidence="2 3">
    <name type="scientific">Hymenobacter qilianensis</name>
    <dbReference type="NCBI Taxonomy" id="1385715"/>
    <lineage>
        <taxon>Bacteria</taxon>
        <taxon>Pseudomonadati</taxon>
        <taxon>Bacteroidota</taxon>
        <taxon>Cytophagia</taxon>
        <taxon>Cytophagales</taxon>
        <taxon>Hymenobacteraceae</taxon>
        <taxon>Hymenobacter</taxon>
    </lineage>
</organism>
<feature type="region of interest" description="Disordered" evidence="1">
    <location>
        <begin position="51"/>
        <end position="76"/>
    </location>
</feature>
<dbReference type="AlphaFoldDB" id="A0A7H0GRP7"/>
<accession>A0A7H0GRP7</accession>
<dbReference type="Proteomes" id="UP000516093">
    <property type="component" value="Chromosome"/>
</dbReference>
<gene>
    <name evidence="2" type="ORF">H9L05_12505</name>
</gene>
<dbReference type="EMBL" id="CP060784">
    <property type="protein sequence ID" value="QNP50963.1"/>
    <property type="molecule type" value="Genomic_DNA"/>
</dbReference>
<evidence type="ECO:0000313" key="3">
    <source>
        <dbReference type="Proteomes" id="UP000516093"/>
    </source>
</evidence>
<dbReference type="RefSeq" id="WP_187731265.1">
    <property type="nucleotide sequence ID" value="NZ_BMFN01000001.1"/>
</dbReference>
<protein>
    <submittedName>
        <fullName evidence="2">Uncharacterized protein</fullName>
    </submittedName>
</protein>
<sequence>MQPIIKTRSKAEAEEAQRRYFWSLTPYERVALAVKLNRQARAIYAANPANSSLDFAPHQHGRRVLKSTTPIPRDRR</sequence>
<reference evidence="2 3" key="1">
    <citation type="submission" date="2020-08" db="EMBL/GenBank/DDBJ databases">
        <title>Genome sequence of Hymenobacter qilianensis JCM 19763T.</title>
        <authorList>
            <person name="Hyun D.-W."/>
            <person name="Bae J.-W."/>
        </authorList>
    </citation>
    <scope>NUCLEOTIDE SEQUENCE [LARGE SCALE GENOMIC DNA]</scope>
    <source>
        <strain evidence="2 3">JCM 19763</strain>
    </source>
</reference>
<name>A0A7H0GRP7_9BACT</name>